<name>A0A6L2L9V2_TANCI</name>
<comment type="caution">
    <text evidence="1">The sequence shown here is derived from an EMBL/GenBank/DDBJ whole genome shotgun (WGS) entry which is preliminary data.</text>
</comment>
<dbReference type="AlphaFoldDB" id="A0A6L2L9V2"/>
<organism evidence="1">
    <name type="scientific">Tanacetum cinerariifolium</name>
    <name type="common">Dalmatian daisy</name>
    <name type="synonym">Chrysanthemum cinerariifolium</name>
    <dbReference type="NCBI Taxonomy" id="118510"/>
    <lineage>
        <taxon>Eukaryota</taxon>
        <taxon>Viridiplantae</taxon>
        <taxon>Streptophyta</taxon>
        <taxon>Embryophyta</taxon>
        <taxon>Tracheophyta</taxon>
        <taxon>Spermatophyta</taxon>
        <taxon>Magnoliopsida</taxon>
        <taxon>eudicotyledons</taxon>
        <taxon>Gunneridae</taxon>
        <taxon>Pentapetalae</taxon>
        <taxon>asterids</taxon>
        <taxon>campanulids</taxon>
        <taxon>Asterales</taxon>
        <taxon>Asteraceae</taxon>
        <taxon>Asteroideae</taxon>
        <taxon>Anthemideae</taxon>
        <taxon>Anthemidinae</taxon>
        <taxon>Tanacetum</taxon>
    </lineage>
</organism>
<sequence length="80" mass="8447">MGGSIGVLASLDGEIFSKGKKCQESNIGDSDNTGDGGKIVGRAIGACSGGIEYKLMEQDLRLTSARMEQDLRLLASWLLL</sequence>
<accession>A0A6L2L9V2</accession>
<evidence type="ECO:0000313" key="1">
    <source>
        <dbReference type="EMBL" id="GEU57637.1"/>
    </source>
</evidence>
<gene>
    <name evidence="1" type="ORF">Tci_029615</name>
</gene>
<dbReference type="EMBL" id="BKCJ010003865">
    <property type="protein sequence ID" value="GEU57637.1"/>
    <property type="molecule type" value="Genomic_DNA"/>
</dbReference>
<proteinExistence type="predicted"/>
<protein>
    <submittedName>
        <fullName evidence="1">Uncharacterized protein</fullName>
    </submittedName>
</protein>
<reference evidence="1" key="1">
    <citation type="journal article" date="2019" name="Sci. Rep.">
        <title>Draft genome of Tanacetum cinerariifolium, the natural source of mosquito coil.</title>
        <authorList>
            <person name="Yamashiro T."/>
            <person name="Shiraishi A."/>
            <person name="Satake H."/>
            <person name="Nakayama K."/>
        </authorList>
    </citation>
    <scope>NUCLEOTIDE SEQUENCE</scope>
</reference>